<dbReference type="Pfam" id="PF06821">
    <property type="entry name" value="Ser_hydrolase"/>
    <property type="match status" value="1"/>
</dbReference>
<evidence type="ECO:0008006" key="3">
    <source>
        <dbReference type="Google" id="ProtNLM"/>
    </source>
</evidence>
<evidence type="ECO:0000313" key="1">
    <source>
        <dbReference type="EMBL" id="GIM97368.1"/>
    </source>
</evidence>
<organism evidence="1 2">
    <name type="scientific">Paractinoplanes toevensis</name>
    <dbReference type="NCBI Taxonomy" id="571911"/>
    <lineage>
        <taxon>Bacteria</taxon>
        <taxon>Bacillati</taxon>
        <taxon>Actinomycetota</taxon>
        <taxon>Actinomycetes</taxon>
        <taxon>Micromonosporales</taxon>
        <taxon>Micromonosporaceae</taxon>
        <taxon>Paractinoplanes</taxon>
    </lineage>
</organism>
<sequence length="203" mass="22498">MALTPPAPGDVSRRFVILHGWQNERPIGHWQWWLAERLTERGHEVVYPQLPNPGRPALKEWLEVIEASLDRDHADELVVIAHSLSCAAWIQLAGIGSVRLPVDRLALVAPPSPKFLAETPELREFSFADGAHEAVPATSIAATRLVCAVDDPYCDPPASVLYGDKFDVDVIPGGSHLDMVAGYGRWQSALRWCEDGSRRFMTD</sequence>
<dbReference type="EMBL" id="BOQN01000143">
    <property type="protein sequence ID" value="GIM97368.1"/>
    <property type="molecule type" value="Genomic_DNA"/>
</dbReference>
<dbReference type="Proteomes" id="UP000677082">
    <property type="component" value="Unassembled WGS sequence"/>
</dbReference>
<dbReference type="GO" id="GO:0016787">
    <property type="term" value="F:hydrolase activity"/>
    <property type="evidence" value="ECO:0007669"/>
    <property type="project" value="InterPro"/>
</dbReference>
<comment type="caution">
    <text evidence="1">The sequence shown here is derived from an EMBL/GenBank/DDBJ whole genome shotgun (WGS) entry which is preliminary data.</text>
</comment>
<dbReference type="InterPro" id="IPR010662">
    <property type="entry name" value="RBBP9/YdeN"/>
</dbReference>
<dbReference type="RefSeq" id="WP_213013009.1">
    <property type="nucleotide sequence ID" value="NZ_BOQN01000143.1"/>
</dbReference>
<keyword evidence="2" id="KW-1185">Reference proteome</keyword>
<name>A0A919WBZ1_9ACTN</name>
<dbReference type="Gene3D" id="3.40.50.1820">
    <property type="entry name" value="alpha/beta hydrolase"/>
    <property type="match status" value="1"/>
</dbReference>
<accession>A0A919WBZ1</accession>
<dbReference type="InterPro" id="IPR029058">
    <property type="entry name" value="AB_hydrolase_fold"/>
</dbReference>
<gene>
    <name evidence="1" type="ORF">Ato02nite_091610</name>
</gene>
<proteinExistence type="predicted"/>
<dbReference type="AlphaFoldDB" id="A0A919WBZ1"/>
<reference evidence="1 2" key="1">
    <citation type="submission" date="2021-03" db="EMBL/GenBank/DDBJ databases">
        <title>Whole genome shotgun sequence of Actinoplanes toevensis NBRC 105298.</title>
        <authorList>
            <person name="Komaki H."/>
            <person name="Tamura T."/>
        </authorList>
    </citation>
    <scope>NUCLEOTIDE SEQUENCE [LARGE SCALE GENOMIC DNA]</scope>
    <source>
        <strain evidence="1 2">NBRC 105298</strain>
    </source>
</reference>
<protein>
    <recommendedName>
        <fullName evidence="3">Hydrolase</fullName>
    </recommendedName>
</protein>
<evidence type="ECO:0000313" key="2">
    <source>
        <dbReference type="Proteomes" id="UP000677082"/>
    </source>
</evidence>
<dbReference type="SUPFAM" id="SSF53474">
    <property type="entry name" value="alpha/beta-Hydrolases"/>
    <property type="match status" value="1"/>
</dbReference>